<accession>A0AAD8LIH7</accession>
<dbReference type="AlphaFoldDB" id="A0AAD8LIH7"/>
<name>A0AAD8LIH7_TARER</name>
<keyword evidence="3" id="KW-0862">Zinc</keyword>
<dbReference type="Proteomes" id="UP001229421">
    <property type="component" value="Unassembled WGS sequence"/>
</dbReference>
<evidence type="ECO:0000259" key="4">
    <source>
        <dbReference type="Pfam" id="PF06839"/>
    </source>
</evidence>
<organism evidence="5 6">
    <name type="scientific">Tagetes erecta</name>
    <name type="common">African marigold</name>
    <dbReference type="NCBI Taxonomy" id="13708"/>
    <lineage>
        <taxon>Eukaryota</taxon>
        <taxon>Viridiplantae</taxon>
        <taxon>Streptophyta</taxon>
        <taxon>Embryophyta</taxon>
        <taxon>Tracheophyta</taxon>
        <taxon>Spermatophyta</taxon>
        <taxon>Magnoliopsida</taxon>
        <taxon>eudicotyledons</taxon>
        <taxon>Gunneridae</taxon>
        <taxon>Pentapetalae</taxon>
        <taxon>asterids</taxon>
        <taxon>campanulids</taxon>
        <taxon>Asterales</taxon>
        <taxon>Asteraceae</taxon>
        <taxon>Asteroideae</taxon>
        <taxon>Heliantheae alliance</taxon>
        <taxon>Tageteae</taxon>
        <taxon>Tagetes</taxon>
    </lineage>
</organism>
<dbReference type="PANTHER" id="PTHR33248">
    <property type="entry name" value="ZINC ION-BINDING PROTEIN"/>
    <property type="match status" value="1"/>
</dbReference>
<protein>
    <recommendedName>
        <fullName evidence="4">GRF-type domain-containing protein</fullName>
    </recommendedName>
</protein>
<evidence type="ECO:0000256" key="3">
    <source>
        <dbReference type="ARBA" id="ARBA00022833"/>
    </source>
</evidence>
<dbReference type="GO" id="GO:0008270">
    <property type="term" value="F:zinc ion binding"/>
    <property type="evidence" value="ECO:0007669"/>
    <property type="project" value="UniProtKB-KW"/>
</dbReference>
<dbReference type="InterPro" id="IPR010666">
    <property type="entry name" value="Znf_GRF"/>
</dbReference>
<keyword evidence="6" id="KW-1185">Reference proteome</keyword>
<evidence type="ECO:0000313" key="5">
    <source>
        <dbReference type="EMBL" id="KAK1441414.1"/>
    </source>
</evidence>
<evidence type="ECO:0000256" key="2">
    <source>
        <dbReference type="ARBA" id="ARBA00022771"/>
    </source>
</evidence>
<keyword evidence="2" id="KW-0863">Zinc-finger</keyword>
<comment type="caution">
    <text evidence="5">The sequence shown here is derived from an EMBL/GenBank/DDBJ whole genome shotgun (WGS) entry which is preliminary data.</text>
</comment>
<gene>
    <name evidence="5" type="ORF">QVD17_07289</name>
</gene>
<feature type="domain" description="GRF-type" evidence="4">
    <location>
        <begin position="4"/>
        <end position="41"/>
    </location>
</feature>
<dbReference type="Pfam" id="PF06839">
    <property type="entry name" value="Zn_ribbon_GRF"/>
    <property type="match status" value="1"/>
</dbReference>
<sequence>MVNVLCSCGSATSIRTSWTSANPGRRFHCCVAECGFVSWSDPPMCPRAKSVIPGLLVSLNKSQEFGATMVVENIGMGMQNKRLKMILFLSWCMFITYLLF</sequence>
<evidence type="ECO:0000313" key="6">
    <source>
        <dbReference type="Proteomes" id="UP001229421"/>
    </source>
</evidence>
<evidence type="ECO:0000256" key="1">
    <source>
        <dbReference type="ARBA" id="ARBA00022723"/>
    </source>
</evidence>
<dbReference type="EMBL" id="JAUHHV010000001">
    <property type="protein sequence ID" value="KAK1441414.1"/>
    <property type="molecule type" value="Genomic_DNA"/>
</dbReference>
<proteinExistence type="predicted"/>
<keyword evidence="1" id="KW-0479">Metal-binding</keyword>
<reference evidence="5" key="1">
    <citation type="journal article" date="2023" name="bioRxiv">
        <title>Improved chromosome-level genome assembly for marigold (Tagetes erecta).</title>
        <authorList>
            <person name="Jiang F."/>
            <person name="Yuan L."/>
            <person name="Wang S."/>
            <person name="Wang H."/>
            <person name="Xu D."/>
            <person name="Wang A."/>
            <person name="Fan W."/>
        </authorList>
    </citation>
    <scope>NUCLEOTIDE SEQUENCE</scope>
    <source>
        <strain evidence="5">WSJ</strain>
        <tissue evidence="5">Leaf</tissue>
    </source>
</reference>